<dbReference type="GO" id="GO:0009847">
    <property type="term" value="P:spore germination"/>
    <property type="evidence" value="ECO:0007669"/>
    <property type="project" value="InterPro"/>
</dbReference>
<evidence type="ECO:0000256" key="2">
    <source>
        <dbReference type="ARBA" id="ARBA00007886"/>
    </source>
</evidence>
<evidence type="ECO:0000256" key="7">
    <source>
        <dbReference type="ARBA" id="ARBA00023288"/>
    </source>
</evidence>
<dbReference type="GO" id="GO:0016020">
    <property type="term" value="C:membrane"/>
    <property type="evidence" value="ECO:0007669"/>
    <property type="project" value="UniProtKB-SubCell"/>
</dbReference>
<evidence type="ECO:0000259" key="8">
    <source>
        <dbReference type="Pfam" id="PF05504"/>
    </source>
</evidence>
<evidence type="ECO:0000256" key="5">
    <source>
        <dbReference type="ARBA" id="ARBA00023136"/>
    </source>
</evidence>
<dbReference type="AlphaFoldDB" id="A0AAE5UAV1"/>
<evidence type="ECO:0000256" key="4">
    <source>
        <dbReference type="ARBA" id="ARBA00022729"/>
    </source>
</evidence>
<dbReference type="Pfam" id="PF25198">
    <property type="entry name" value="Spore_GerAC_N"/>
    <property type="match status" value="1"/>
</dbReference>
<proteinExistence type="inferred from homology"/>
<comment type="subcellular location">
    <subcellularLocation>
        <location evidence="1">Membrane</location>
        <topology evidence="1">Lipid-anchor</topology>
    </subcellularLocation>
</comment>
<feature type="domain" description="Spore germination GerAC-like C-terminal" evidence="8">
    <location>
        <begin position="232"/>
        <end position="382"/>
    </location>
</feature>
<dbReference type="InterPro" id="IPR038501">
    <property type="entry name" value="Spore_GerAC_C_sf"/>
</dbReference>
<comment type="similarity">
    <text evidence="2">Belongs to the GerABKC lipoprotein family.</text>
</comment>
<dbReference type="InterPro" id="IPR057336">
    <property type="entry name" value="GerAC_N"/>
</dbReference>
<keyword evidence="4" id="KW-0732">Signal</keyword>
<dbReference type="Pfam" id="PF05504">
    <property type="entry name" value="Spore_GerAC"/>
    <property type="match status" value="1"/>
</dbReference>
<dbReference type="PANTHER" id="PTHR35789:SF1">
    <property type="entry name" value="SPORE GERMINATION PROTEIN B3"/>
    <property type="match status" value="1"/>
</dbReference>
<feature type="domain" description="Spore germination protein N-terminal" evidence="9">
    <location>
        <begin position="38"/>
        <end position="213"/>
    </location>
</feature>
<keyword evidence="6" id="KW-0564">Palmitate</keyword>
<evidence type="ECO:0000256" key="6">
    <source>
        <dbReference type="ARBA" id="ARBA00023139"/>
    </source>
</evidence>
<dbReference type="PANTHER" id="PTHR35789">
    <property type="entry name" value="SPORE GERMINATION PROTEIN B3"/>
    <property type="match status" value="1"/>
</dbReference>
<evidence type="ECO:0000256" key="1">
    <source>
        <dbReference type="ARBA" id="ARBA00004635"/>
    </source>
</evidence>
<protein>
    <submittedName>
        <fullName evidence="10">Spore gernimation protein</fullName>
    </submittedName>
</protein>
<gene>
    <name evidence="10" type="ORF">CN497_19145</name>
</gene>
<comment type="caution">
    <text evidence="10">The sequence shown here is derived from an EMBL/GenBank/DDBJ whole genome shotgun (WGS) entry which is preliminary data.</text>
</comment>
<evidence type="ECO:0000313" key="11">
    <source>
        <dbReference type="Proteomes" id="UP000220341"/>
    </source>
</evidence>
<organism evidence="10 11">
    <name type="scientific">Priestia megaterium</name>
    <name type="common">Bacillus megaterium</name>
    <dbReference type="NCBI Taxonomy" id="1404"/>
    <lineage>
        <taxon>Bacteria</taxon>
        <taxon>Bacillati</taxon>
        <taxon>Bacillota</taxon>
        <taxon>Bacilli</taxon>
        <taxon>Bacillales</taxon>
        <taxon>Bacillaceae</taxon>
        <taxon>Priestia</taxon>
    </lineage>
</organism>
<dbReference type="EMBL" id="NTYW01000023">
    <property type="protein sequence ID" value="PES34822.1"/>
    <property type="molecule type" value="Genomic_DNA"/>
</dbReference>
<keyword evidence="5" id="KW-0472">Membrane</keyword>
<accession>A0AAE5UAV1</accession>
<evidence type="ECO:0000256" key="3">
    <source>
        <dbReference type="ARBA" id="ARBA00022544"/>
    </source>
</evidence>
<dbReference type="Proteomes" id="UP000220341">
    <property type="component" value="Unassembled WGS sequence"/>
</dbReference>
<reference evidence="10 11" key="1">
    <citation type="submission" date="2017-09" db="EMBL/GenBank/DDBJ databases">
        <title>Large-scale bioinformatics analysis of Bacillus genomes uncovers conserved roles of natural products in bacterial physiology.</title>
        <authorList>
            <consortium name="Agbiome Team Llc"/>
            <person name="Bleich R.M."/>
            <person name="Kirk G.J."/>
            <person name="Santa Maria K.C."/>
            <person name="Allen S.E."/>
            <person name="Farag S."/>
            <person name="Shank E.A."/>
            <person name="Bowers A."/>
        </authorList>
    </citation>
    <scope>NUCLEOTIDE SEQUENCE [LARGE SCALE GENOMIC DNA]</scope>
    <source>
        <strain evidence="10 11">AFS003013</strain>
    </source>
</reference>
<dbReference type="NCBIfam" id="TIGR02887">
    <property type="entry name" value="spore_ger_x_C"/>
    <property type="match status" value="1"/>
</dbReference>
<keyword evidence="3" id="KW-0309">Germination</keyword>
<dbReference type="InterPro" id="IPR046953">
    <property type="entry name" value="Spore_GerAC-like_C"/>
</dbReference>
<dbReference type="InterPro" id="IPR008844">
    <property type="entry name" value="Spore_GerAC-like"/>
</dbReference>
<sequence length="386" mass="44088">MSIPQSILIVKRSNLMKKFLLITSCVFLLCLSGCWGMKEVQHQIYITALGLDFKKGQYYVYFQALSFSNVARQEGGSSSSEEPPVLVGTGKGDTLEEAFDYIQRSSPSPLYFGHISTLYFTPSMLKHHLNEFLDYAGRTEVIRYNTGVFSIKKDIKEAMSLNGFFGKSPAFSFTFNPGEVLENDSFIPTITYQNLIQRYRQPVGSMLIPSIKVEESQWQEGEKPKSIVKISGGYLLAHKKITGWLNINELEGINWLDKDTTRLYLVYNEKKIGVKVKRPRVKIKVMGAELTPHYRISVKVPVTIQENLKEISQTEIKHIVAAQVQKQIKRTFQKGLDLHTDVLNLSEKAYRFDRYHWTIQELNELTSDSIDSIKVKVTLVNTSAYK</sequence>
<name>A0AAE5UAV1_PRIMG</name>
<dbReference type="RefSeq" id="WP_098278487.1">
    <property type="nucleotide sequence ID" value="NZ_CP150961.1"/>
</dbReference>
<evidence type="ECO:0000313" key="10">
    <source>
        <dbReference type="EMBL" id="PES34822.1"/>
    </source>
</evidence>
<dbReference type="Gene3D" id="3.30.300.210">
    <property type="entry name" value="Nutrient germinant receptor protein C, domain 3"/>
    <property type="match status" value="1"/>
</dbReference>
<evidence type="ECO:0000259" key="9">
    <source>
        <dbReference type="Pfam" id="PF25198"/>
    </source>
</evidence>
<keyword evidence="7" id="KW-0449">Lipoprotein</keyword>